<sequence length="119" mass="13828">MPIRTHSVNINPKKTSSTSKETKLIEVENKKKYWHRDLWAESPLLGQDKITIDGAKFYSSAYLAMQESQLWLVDQYLEEECIIVDTSKIIKKINISIVRTSRVAISLYIKEILYKNNGH</sequence>
<dbReference type="Proteomes" id="UP000789405">
    <property type="component" value="Unassembled WGS sequence"/>
</dbReference>
<feature type="compositionally biased region" description="Polar residues" evidence="1">
    <location>
        <begin position="1"/>
        <end position="12"/>
    </location>
</feature>
<reference evidence="2" key="1">
    <citation type="submission" date="2021-06" db="EMBL/GenBank/DDBJ databases">
        <authorList>
            <person name="Kallberg Y."/>
            <person name="Tangrot J."/>
            <person name="Rosling A."/>
        </authorList>
    </citation>
    <scope>NUCLEOTIDE SEQUENCE</scope>
    <source>
        <strain evidence="2">MA453B</strain>
    </source>
</reference>
<protein>
    <submittedName>
        <fullName evidence="2">23512_t:CDS:1</fullName>
    </submittedName>
</protein>
<organism evidence="2 3">
    <name type="scientific">Dentiscutata erythropus</name>
    <dbReference type="NCBI Taxonomy" id="1348616"/>
    <lineage>
        <taxon>Eukaryota</taxon>
        <taxon>Fungi</taxon>
        <taxon>Fungi incertae sedis</taxon>
        <taxon>Mucoromycota</taxon>
        <taxon>Glomeromycotina</taxon>
        <taxon>Glomeromycetes</taxon>
        <taxon>Diversisporales</taxon>
        <taxon>Gigasporaceae</taxon>
        <taxon>Dentiscutata</taxon>
    </lineage>
</organism>
<proteinExistence type="predicted"/>
<accession>A0A9N9EWC7</accession>
<dbReference type="EMBL" id="CAJVPY010007973">
    <property type="protein sequence ID" value="CAG8689626.1"/>
    <property type="molecule type" value="Genomic_DNA"/>
</dbReference>
<dbReference type="AlphaFoldDB" id="A0A9N9EWC7"/>
<comment type="caution">
    <text evidence="2">The sequence shown here is derived from an EMBL/GenBank/DDBJ whole genome shotgun (WGS) entry which is preliminary data.</text>
</comment>
<dbReference type="OrthoDB" id="2406375at2759"/>
<evidence type="ECO:0000313" key="3">
    <source>
        <dbReference type="Proteomes" id="UP000789405"/>
    </source>
</evidence>
<evidence type="ECO:0000313" key="2">
    <source>
        <dbReference type="EMBL" id="CAG8689626.1"/>
    </source>
</evidence>
<feature type="region of interest" description="Disordered" evidence="1">
    <location>
        <begin position="1"/>
        <end position="20"/>
    </location>
</feature>
<gene>
    <name evidence="2" type="ORF">DERYTH_LOCUS12285</name>
</gene>
<evidence type="ECO:0000256" key="1">
    <source>
        <dbReference type="SAM" id="MobiDB-lite"/>
    </source>
</evidence>
<keyword evidence="3" id="KW-1185">Reference proteome</keyword>
<name>A0A9N9EWC7_9GLOM</name>